<sequence length="647" mass="70901">MSKEKLPRVFPAERTDIIQLQLKQQAATAFQSHVLPATAAEWEQYRQQLRQHIIRASGVKMFHDLPLNIKETGRVQQPGYTIRNITFQTRPGVYTTANLYVPDGKGPFPAVINMHGHWKDGRMGEMVLATAQSLAMSGYVCLNADAWGAGERTTVSGQPEYHGANLGASLLNTGNTLLGMQLTDNIRGVDLLCSLPEVDKNKIGATGASGGGNQTMWVSAIDERIKAAVPVVSVGTFESYILNSNCICELLPDGLTFTEEAGVLALLAPRALKICNAINDNNKSFYPSEMLRSYQHAASVFKLLQAGDKISYQIFNTTHGYWPEIREAMIGWMDLHLEGKGNGAPHLLPPVTALPMQELLNFKNGNRDSSVATTAAWCRREADLVNVAPVSRAAQRLALERLLKTGKQTGLKAIHQYTAQQGWERVALETTAGNLIPLLIKAPAIREKGYVIAVHPGGKDSVSRSDIQAWATEGVGIVLPDLWGTGEQESVMAKTVDGSQPPFHTLARSVMWLGGTVQGKWINDLEMITDYLQEQNGNVRVVLNGSKEAGIASLLFTTLGGRAAKVVLDGSPLSYRFDTREGIDYFTMAVHIPGILPWGDVPMAVALSKSEVEWKHPVTMAGREVGDNEWKHYQAMVQRFKKLPENK</sequence>
<reference evidence="3" key="1">
    <citation type="submission" date="2016-10" db="EMBL/GenBank/DDBJ databases">
        <authorList>
            <person name="Varghese N."/>
            <person name="Submissions S."/>
        </authorList>
    </citation>
    <scope>NUCLEOTIDE SEQUENCE [LARGE SCALE GENOMIC DNA]</scope>
    <source>
        <strain evidence="3">DSM 23920</strain>
    </source>
</reference>
<name>A0A1H4A2A5_9BACT</name>
<dbReference type="Pfam" id="PF05448">
    <property type="entry name" value="AXE1"/>
    <property type="match status" value="1"/>
</dbReference>
<dbReference type="PANTHER" id="PTHR22946:SF8">
    <property type="entry name" value="ACETYL XYLAN ESTERASE DOMAIN-CONTAINING PROTEIN"/>
    <property type="match status" value="1"/>
</dbReference>
<dbReference type="Gene3D" id="3.40.50.1820">
    <property type="entry name" value="alpha/beta hydrolase"/>
    <property type="match status" value="2"/>
</dbReference>
<dbReference type="InterPro" id="IPR029058">
    <property type="entry name" value="AB_hydrolase_fold"/>
</dbReference>
<evidence type="ECO:0000259" key="1">
    <source>
        <dbReference type="Pfam" id="PF05448"/>
    </source>
</evidence>
<dbReference type="InterPro" id="IPR050261">
    <property type="entry name" value="FrsA_esterase"/>
</dbReference>
<dbReference type="STRING" id="408074.SAMN05660909_01431"/>
<dbReference type="EMBL" id="FNRL01000005">
    <property type="protein sequence ID" value="SEA30106.1"/>
    <property type="molecule type" value="Genomic_DNA"/>
</dbReference>
<gene>
    <name evidence="2" type="ORF">SAMN05660909_01431</name>
</gene>
<organism evidence="2 3">
    <name type="scientific">Chitinophaga terrae</name>
    <name type="common">ex Kim and Jung 2007</name>
    <dbReference type="NCBI Taxonomy" id="408074"/>
    <lineage>
        <taxon>Bacteria</taxon>
        <taxon>Pseudomonadati</taxon>
        <taxon>Bacteroidota</taxon>
        <taxon>Chitinophagia</taxon>
        <taxon>Chitinophagales</taxon>
        <taxon>Chitinophagaceae</taxon>
        <taxon>Chitinophaga</taxon>
    </lineage>
</organism>
<dbReference type="AlphaFoldDB" id="A0A1H4A2A5"/>
<dbReference type="Proteomes" id="UP000199656">
    <property type="component" value="Unassembled WGS sequence"/>
</dbReference>
<dbReference type="PANTHER" id="PTHR22946">
    <property type="entry name" value="DIENELACTONE HYDROLASE DOMAIN-CONTAINING PROTEIN-RELATED"/>
    <property type="match status" value="1"/>
</dbReference>
<keyword evidence="3" id="KW-1185">Reference proteome</keyword>
<proteinExistence type="predicted"/>
<feature type="domain" description="Acetyl xylan esterase" evidence="1">
    <location>
        <begin position="82"/>
        <end position="232"/>
    </location>
</feature>
<dbReference type="RefSeq" id="WP_168927820.1">
    <property type="nucleotide sequence ID" value="NZ_BKAT01000013.1"/>
</dbReference>
<protein>
    <submittedName>
        <fullName evidence="2">Acetyl xylan esterase (AXE1)</fullName>
    </submittedName>
</protein>
<evidence type="ECO:0000313" key="3">
    <source>
        <dbReference type="Proteomes" id="UP000199656"/>
    </source>
</evidence>
<dbReference type="InterPro" id="IPR008391">
    <property type="entry name" value="AXE1_dom"/>
</dbReference>
<accession>A0A1H4A2A5</accession>
<dbReference type="SUPFAM" id="SSF53474">
    <property type="entry name" value="alpha/beta-Hydrolases"/>
    <property type="match status" value="2"/>
</dbReference>
<evidence type="ECO:0000313" key="2">
    <source>
        <dbReference type="EMBL" id="SEA30106.1"/>
    </source>
</evidence>